<dbReference type="PANTHER" id="PTHR30363">
    <property type="entry name" value="HTH-TYPE TRANSCRIPTIONAL REGULATOR SRLR-RELATED"/>
    <property type="match status" value="1"/>
</dbReference>
<feature type="domain" description="HTH deoR-type" evidence="5">
    <location>
        <begin position="2"/>
        <end position="57"/>
    </location>
</feature>
<name>H0UN17_9BACT</name>
<evidence type="ECO:0000259" key="5">
    <source>
        <dbReference type="PROSITE" id="PS51000"/>
    </source>
</evidence>
<dbReference type="GO" id="GO:0003677">
    <property type="term" value="F:DNA binding"/>
    <property type="evidence" value="ECO:0007669"/>
    <property type="project" value="UniProtKB-KW"/>
</dbReference>
<dbReference type="eggNOG" id="COG1349">
    <property type="taxonomic scope" value="Bacteria"/>
</dbReference>
<dbReference type="InterPro" id="IPR018356">
    <property type="entry name" value="Tscrpt_reg_HTH_DeoR_CS"/>
</dbReference>
<dbReference type="CDD" id="cd00090">
    <property type="entry name" value="HTH_ARSR"/>
    <property type="match status" value="1"/>
</dbReference>
<dbReference type="HOGENOM" id="CLU_060699_1_3_0"/>
<evidence type="ECO:0000256" key="3">
    <source>
        <dbReference type="ARBA" id="ARBA00023125"/>
    </source>
</evidence>
<dbReference type="SUPFAM" id="SSF100950">
    <property type="entry name" value="NagB/RpiA/CoA transferase-like"/>
    <property type="match status" value="1"/>
</dbReference>
<dbReference type="STRING" id="926567.TheveDRAFT_0108"/>
<evidence type="ECO:0000313" key="6">
    <source>
        <dbReference type="EMBL" id="EHM09296.1"/>
    </source>
</evidence>
<dbReference type="InterPro" id="IPR037171">
    <property type="entry name" value="NagB/RpiA_transferase-like"/>
</dbReference>
<protein>
    <submittedName>
        <fullName evidence="6">Transcriptional regulator of sugar metabolism</fullName>
    </submittedName>
</protein>
<keyword evidence="4" id="KW-0804">Transcription</keyword>
<dbReference type="SMART" id="SM01134">
    <property type="entry name" value="DeoRC"/>
    <property type="match status" value="1"/>
</dbReference>
<organism evidence="6 7">
    <name type="scientific">Thermanaerovibrio velox DSM 12556</name>
    <dbReference type="NCBI Taxonomy" id="926567"/>
    <lineage>
        <taxon>Bacteria</taxon>
        <taxon>Thermotogati</taxon>
        <taxon>Synergistota</taxon>
        <taxon>Synergistia</taxon>
        <taxon>Synergistales</taxon>
        <taxon>Synergistaceae</taxon>
        <taxon>Thermanaerovibrio</taxon>
    </lineage>
</organism>
<dbReference type="InterPro" id="IPR036388">
    <property type="entry name" value="WH-like_DNA-bd_sf"/>
</dbReference>
<dbReference type="Gene3D" id="1.10.10.10">
    <property type="entry name" value="Winged helix-like DNA-binding domain superfamily/Winged helix DNA-binding domain"/>
    <property type="match status" value="1"/>
</dbReference>
<dbReference type="InterPro" id="IPR050313">
    <property type="entry name" value="Carb_Metab_HTH_regulators"/>
</dbReference>
<dbReference type="Pfam" id="PF08220">
    <property type="entry name" value="HTH_DeoR"/>
    <property type="match status" value="1"/>
</dbReference>
<dbReference type="SUPFAM" id="SSF46785">
    <property type="entry name" value="Winged helix' DNA-binding domain"/>
    <property type="match status" value="1"/>
</dbReference>
<dbReference type="SMART" id="SM00420">
    <property type="entry name" value="HTH_DEOR"/>
    <property type="match status" value="1"/>
</dbReference>
<keyword evidence="7" id="KW-1185">Reference proteome</keyword>
<dbReference type="Gene3D" id="3.40.50.1360">
    <property type="match status" value="1"/>
</dbReference>
<evidence type="ECO:0000256" key="1">
    <source>
        <dbReference type="ARBA" id="ARBA00022491"/>
    </source>
</evidence>
<dbReference type="GO" id="GO:0003700">
    <property type="term" value="F:DNA-binding transcription factor activity"/>
    <property type="evidence" value="ECO:0007669"/>
    <property type="project" value="InterPro"/>
</dbReference>
<sequence>MLPEERRAAVLARVNRGTTSVARIASEIGASEATVRRDLRELEERGLIRRTHGGALPAGYGAELSFKEKRIRNLEEKRAIGKVAAEFVRDGERVFIDSGTTTLQAARGLAGRPVTVATNSLDVAQLFMSDPAVELWVIGGIMRKGPRSLVGFLADLGLENLRFDVALIGANGVDPSFGASTPNHEEANTKRLMLKAAGRSYLLADHTKLRVQTACRMFPLDELTGLITDWGARDEDIKDIAELVPVIQATEDLTWKRWG</sequence>
<dbReference type="RefSeq" id="WP_006582788.1">
    <property type="nucleotide sequence ID" value="NZ_CM001377.1"/>
</dbReference>
<evidence type="ECO:0000313" key="7">
    <source>
        <dbReference type="Proteomes" id="UP000005730"/>
    </source>
</evidence>
<evidence type="ECO:0000256" key="2">
    <source>
        <dbReference type="ARBA" id="ARBA00023015"/>
    </source>
</evidence>
<proteinExistence type="predicted"/>
<evidence type="ECO:0000256" key="4">
    <source>
        <dbReference type="ARBA" id="ARBA00023163"/>
    </source>
</evidence>
<dbReference type="Proteomes" id="UP000005730">
    <property type="component" value="Chromosome"/>
</dbReference>
<dbReference type="PANTHER" id="PTHR30363:SF4">
    <property type="entry name" value="GLYCEROL-3-PHOSPHATE REGULON REPRESSOR"/>
    <property type="match status" value="1"/>
</dbReference>
<keyword evidence="3" id="KW-0238">DNA-binding</keyword>
<dbReference type="PROSITE" id="PS00894">
    <property type="entry name" value="HTH_DEOR_1"/>
    <property type="match status" value="1"/>
</dbReference>
<reference evidence="6 7" key="1">
    <citation type="submission" date="2011-10" db="EMBL/GenBank/DDBJ databases">
        <title>The Noncontiguous Finished genome of Thermanaerovibrio velox DSM 12556.</title>
        <authorList>
            <consortium name="US DOE Joint Genome Institute (JGI-PGF)"/>
            <person name="Lucas S."/>
            <person name="Copeland A."/>
            <person name="Lapidus A."/>
            <person name="Glavina del Rio T."/>
            <person name="Dalin E."/>
            <person name="Tice H."/>
            <person name="Bruce D."/>
            <person name="Goodwin L."/>
            <person name="Pitluck S."/>
            <person name="Peters L."/>
            <person name="Mikhailova N."/>
            <person name="Teshima H."/>
            <person name="Kyrpides N."/>
            <person name="Mavromatis K."/>
            <person name="Ivanova N."/>
            <person name="Markowitz V."/>
            <person name="Cheng J.-F."/>
            <person name="Hugenholtz P."/>
            <person name="Woyke T."/>
            <person name="Wu D."/>
            <person name="Spring S."/>
            <person name="Brambilla E.-M."/>
            <person name="Klenk H.-P."/>
            <person name="Eisen J.A."/>
        </authorList>
    </citation>
    <scope>NUCLEOTIDE SEQUENCE [LARGE SCALE GENOMIC DNA]</scope>
    <source>
        <strain evidence="6 7">DSM 12556</strain>
    </source>
</reference>
<dbReference type="Pfam" id="PF00455">
    <property type="entry name" value="DeoRC"/>
    <property type="match status" value="1"/>
</dbReference>
<keyword evidence="2" id="KW-0805">Transcription regulation</keyword>
<dbReference type="InterPro" id="IPR001034">
    <property type="entry name" value="DeoR_HTH"/>
</dbReference>
<dbReference type="PROSITE" id="PS51000">
    <property type="entry name" value="HTH_DEOR_2"/>
    <property type="match status" value="1"/>
</dbReference>
<dbReference type="InterPro" id="IPR011991">
    <property type="entry name" value="ArsR-like_HTH"/>
</dbReference>
<dbReference type="PRINTS" id="PR00037">
    <property type="entry name" value="HTHLACR"/>
</dbReference>
<keyword evidence="1" id="KW-0678">Repressor</keyword>
<gene>
    <name evidence="6" type="ORF">TheveDRAFT_0108</name>
</gene>
<dbReference type="EMBL" id="CM001377">
    <property type="protein sequence ID" value="EHM09296.1"/>
    <property type="molecule type" value="Genomic_DNA"/>
</dbReference>
<dbReference type="OrthoDB" id="9797223at2"/>
<dbReference type="AlphaFoldDB" id="H0UN17"/>
<accession>H0UN17</accession>
<dbReference type="InterPro" id="IPR036390">
    <property type="entry name" value="WH_DNA-bd_sf"/>
</dbReference>
<dbReference type="InterPro" id="IPR014036">
    <property type="entry name" value="DeoR-like_C"/>
</dbReference>